<feature type="signal peptide" evidence="2">
    <location>
        <begin position="1"/>
        <end position="21"/>
    </location>
</feature>
<feature type="region of interest" description="Disordered" evidence="1">
    <location>
        <begin position="164"/>
        <end position="232"/>
    </location>
</feature>
<sequence>MQVIKHLIAVLMAAFALQAGAQIQQARGQYTANYKESIGAFDRKEASGAVKQKARQEAALKAVEAYYAEAGQSESANFNAIRGKILEEPGRYILDTTVIAETDNPKEFEYSVVVRISLNVANLRNAVQASSAVARTAESEKSALSFVFVSRQVDSTKSYDDRVFKRQDSSAQSSAARQDRNAVAEKTSEGESVKRSQVNTYGSASRTVDRSTDVSVKSTVTSETGGSTVSRASDSTWRLLPSANLNQVFVAQFSQAGYDVIEGAMVESQAFKVADIENDYKSGNDLQPKTLRAIAAGMKDAQIPYIALGTLDVGLAAKDPQTGLMRVSVTVNAKVLDVTKSIPRTRVAVGPVSYAGVGPSEDEARGNALKSAASNAAQELSSRMTTMGVR</sequence>
<evidence type="ECO:0000256" key="2">
    <source>
        <dbReference type="SAM" id="SignalP"/>
    </source>
</evidence>
<dbReference type="RefSeq" id="WP_243309644.1">
    <property type="nucleotide sequence ID" value="NZ_JALGBI010000003.1"/>
</dbReference>
<organism evidence="3 4">
    <name type="scientific">Variovorax terrae</name>
    <dbReference type="NCBI Taxonomy" id="2923278"/>
    <lineage>
        <taxon>Bacteria</taxon>
        <taxon>Pseudomonadati</taxon>
        <taxon>Pseudomonadota</taxon>
        <taxon>Betaproteobacteria</taxon>
        <taxon>Burkholderiales</taxon>
        <taxon>Comamonadaceae</taxon>
        <taxon>Variovorax</taxon>
    </lineage>
</organism>
<evidence type="ECO:0008006" key="5">
    <source>
        <dbReference type="Google" id="ProtNLM"/>
    </source>
</evidence>
<dbReference type="Proteomes" id="UP001139447">
    <property type="component" value="Unassembled WGS sequence"/>
</dbReference>
<evidence type="ECO:0000313" key="4">
    <source>
        <dbReference type="Proteomes" id="UP001139447"/>
    </source>
</evidence>
<dbReference type="EMBL" id="JALGBI010000003">
    <property type="protein sequence ID" value="MCJ0766071.1"/>
    <property type="molecule type" value="Genomic_DNA"/>
</dbReference>
<name>A0A9X2AT69_9BURK</name>
<dbReference type="AlphaFoldDB" id="A0A9X2AT69"/>
<feature type="compositionally biased region" description="Polar residues" evidence="1">
    <location>
        <begin position="195"/>
        <end position="206"/>
    </location>
</feature>
<protein>
    <recommendedName>
        <fullName evidence="5">LPP20 lipoprotein</fullName>
    </recommendedName>
</protein>
<feature type="compositionally biased region" description="Low complexity" evidence="1">
    <location>
        <begin position="213"/>
        <end position="231"/>
    </location>
</feature>
<gene>
    <name evidence="3" type="ORF">MMF98_22885</name>
</gene>
<reference evidence="3" key="1">
    <citation type="submission" date="2022-03" db="EMBL/GenBank/DDBJ databases">
        <authorList>
            <person name="Woo C.Y."/>
        </authorList>
    </citation>
    <scope>NUCLEOTIDE SEQUENCE</scope>
    <source>
        <strain evidence="3">CYS-02</strain>
    </source>
</reference>
<feature type="region of interest" description="Disordered" evidence="1">
    <location>
        <begin position="360"/>
        <end position="390"/>
    </location>
</feature>
<feature type="compositionally biased region" description="Polar residues" evidence="1">
    <location>
        <begin position="372"/>
        <end position="390"/>
    </location>
</feature>
<accession>A0A9X2AT69</accession>
<proteinExistence type="predicted"/>
<comment type="caution">
    <text evidence="3">The sequence shown here is derived from an EMBL/GenBank/DDBJ whole genome shotgun (WGS) entry which is preliminary data.</text>
</comment>
<keyword evidence="4" id="KW-1185">Reference proteome</keyword>
<keyword evidence="2" id="KW-0732">Signal</keyword>
<evidence type="ECO:0000313" key="3">
    <source>
        <dbReference type="EMBL" id="MCJ0766071.1"/>
    </source>
</evidence>
<evidence type="ECO:0000256" key="1">
    <source>
        <dbReference type="SAM" id="MobiDB-lite"/>
    </source>
</evidence>
<feature type="compositionally biased region" description="Basic and acidic residues" evidence="1">
    <location>
        <begin position="177"/>
        <end position="194"/>
    </location>
</feature>
<feature type="chain" id="PRO_5040976945" description="LPP20 lipoprotein" evidence="2">
    <location>
        <begin position="22"/>
        <end position="390"/>
    </location>
</feature>